<dbReference type="SUPFAM" id="SSF46785">
    <property type="entry name" value="Winged helix' DNA-binding domain"/>
    <property type="match status" value="1"/>
</dbReference>
<dbReference type="GeneID" id="19879280"/>
<dbReference type="FunCoup" id="L2GU24">
    <property type="interactions" value="199"/>
</dbReference>
<dbReference type="OMA" id="CRYAIFF"/>
<dbReference type="Pfam" id="PF10602">
    <property type="entry name" value="RPN7"/>
    <property type="match status" value="1"/>
</dbReference>
<dbReference type="PROSITE" id="PS50250">
    <property type="entry name" value="PCI"/>
    <property type="match status" value="1"/>
</dbReference>
<dbReference type="PANTHER" id="PTHR14145">
    <property type="entry name" value="26S PROTESOME SUBUNIT 6"/>
    <property type="match status" value="1"/>
</dbReference>
<evidence type="ECO:0000259" key="1">
    <source>
        <dbReference type="PROSITE" id="PS50250"/>
    </source>
</evidence>
<dbReference type="OrthoDB" id="1452at2759"/>
<dbReference type="Gene3D" id="1.25.40.570">
    <property type="match status" value="1"/>
</dbReference>
<protein>
    <recommendedName>
        <fullName evidence="1">PCI domain-containing protein</fullName>
    </recommendedName>
</protein>
<dbReference type="InParanoid" id="L2GU24"/>
<dbReference type="AlphaFoldDB" id="L2GU24"/>
<gene>
    <name evidence="2" type="ORF">VCUG_01402</name>
</gene>
<evidence type="ECO:0000313" key="3">
    <source>
        <dbReference type="Proteomes" id="UP000011081"/>
    </source>
</evidence>
<dbReference type="STRING" id="948595.L2GU24"/>
<dbReference type="InterPro" id="IPR019585">
    <property type="entry name" value="Rpn7/CSN1"/>
</dbReference>
<feature type="domain" description="PCI" evidence="1">
    <location>
        <begin position="169"/>
        <end position="337"/>
    </location>
</feature>
<accession>L2GU24</accession>
<keyword evidence="3" id="KW-1185">Reference proteome</keyword>
<organism evidence="2 3">
    <name type="scientific">Vavraia culicis (isolate floridensis)</name>
    <name type="common">Microsporidian parasite</name>
    <dbReference type="NCBI Taxonomy" id="948595"/>
    <lineage>
        <taxon>Eukaryota</taxon>
        <taxon>Fungi</taxon>
        <taxon>Fungi incertae sedis</taxon>
        <taxon>Microsporidia</taxon>
        <taxon>Pleistophoridae</taxon>
        <taxon>Vavraia</taxon>
    </lineage>
</organism>
<dbReference type="Pfam" id="PF01399">
    <property type="entry name" value="PCI"/>
    <property type="match status" value="1"/>
</dbReference>
<dbReference type="Proteomes" id="UP000011081">
    <property type="component" value="Unassembled WGS sequence"/>
</dbReference>
<dbReference type="HOGENOM" id="CLU_031814_1_1_1"/>
<dbReference type="GO" id="GO:0043161">
    <property type="term" value="P:proteasome-mediated ubiquitin-dependent protein catabolic process"/>
    <property type="evidence" value="ECO:0007669"/>
    <property type="project" value="TreeGrafter"/>
</dbReference>
<name>L2GU24_VAVCU</name>
<reference evidence="3" key="1">
    <citation type="submission" date="2011-03" db="EMBL/GenBank/DDBJ databases">
        <title>The genome sequence of Vavraia culicis strain floridensis.</title>
        <authorList>
            <consortium name="The Broad Institute Genome Sequencing Platform"/>
            <person name="Cuomo C."/>
            <person name="Becnel J."/>
            <person name="Sanscrainte N."/>
            <person name="Young S.K."/>
            <person name="Zeng Q."/>
            <person name="Gargeya S."/>
            <person name="Fitzgerald M."/>
            <person name="Haas B."/>
            <person name="Abouelleil A."/>
            <person name="Alvarado L."/>
            <person name="Arachchi H.M."/>
            <person name="Berlin A."/>
            <person name="Chapman S.B."/>
            <person name="Gearin G."/>
            <person name="Goldberg J."/>
            <person name="Griggs A."/>
            <person name="Gujja S."/>
            <person name="Hansen M."/>
            <person name="Heiman D."/>
            <person name="Howarth C."/>
            <person name="Larimer J."/>
            <person name="Lui A."/>
            <person name="MacDonald P.J.P."/>
            <person name="McCowen C."/>
            <person name="Montmayeur A."/>
            <person name="Murphy C."/>
            <person name="Neiman D."/>
            <person name="Pearson M."/>
            <person name="Priest M."/>
            <person name="Roberts A."/>
            <person name="Saif S."/>
            <person name="Shea T."/>
            <person name="Sisk P."/>
            <person name="Stolte C."/>
            <person name="Sykes S."/>
            <person name="Wortman J."/>
            <person name="Nusbaum C."/>
            <person name="Birren B."/>
        </authorList>
    </citation>
    <scope>NUCLEOTIDE SEQUENCE [LARGE SCALE GENOMIC DNA]</scope>
    <source>
        <strain evidence="3">floridensis</strain>
    </source>
</reference>
<dbReference type="PANTHER" id="PTHR14145:SF1">
    <property type="entry name" value="26S PROTEASOME NON-ATPASE REGULATORY SUBUNIT 6"/>
    <property type="match status" value="1"/>
</dbReference>
<dbReference type="VEuPathDB" id="MicrosporidiaDB:VCUG_01402"/>
<proteinExistence type="predicted"/>
<dbReference type="SMART" id="SM00088">
    <property type="entry name" value="PINT"/>
    <property type="match status" value="1"/>
</dbReference>
<dbReference type="RefSeq" id="XP_008074420.1">
    <property type="nucleotide sequence ID" value="XM_008076229.1"/>
</dbReference>
<evidence type="ECO:0000313" key="2">
    <source>
        <dbReference type="EMBL" id="ELA47129.1"/>
    </source>
</evidence>
<dbReference type="InterPro" id="IPR045135">
    <property type="entry name" value="Rpn7_N"/>
</dbReference>
<dbReference type="InterPro" id="IPR000717">
    <property type="entry name" value="PCI_dom"/>
</dbReference>
<sequence length="360" mass="42032">MESEFKEPTLEILAKIKKSKEGDHTELKNYLIENEMGHMYHALCNKHILPDEPEVYHPILKKNEEVLRRISEQQTEDDGKNIKKERLEYLAKIGDLSSFLEESSDVGLTTSTKMDIVLCQIRLGMIFKDYSLIHDKINVGLKLSEKDCDWDRKNKFKVYYAFYNLLKSNYEQAADLFASSLATFQCSELYSYETAVNYTIFCGLLSFSRVQLHERVLKSTDVLEVKHHVNLAYDLAQSIYNCYYDKIFPCLIAFSSHFLDDIFIGDKIHFFINEIKIRSYNQLLESYSSIGLESMALTFGVSEEYLEADLGKFLVNERMKCVIDKVDKMVLVREVDETLYDRIGDKCEKIVNYIEREINK</sequence>
<dbReference type="EMBL" id="GL877424">
    <property type="protein sequence ID" value="ELA47129.1"/>
    <property type="molecule type" value="Genomic_DNA"/>
</dbReference>
<dbReference type="InterPro" id="IPR036390">
    <property type="entry name" value="WH_DNA-bd_sf"/>
</dbReference>